<organism evidence="2 3">
    <name type="scientific">Streptomyces maoxianensis</name>
    <dbReference type="NCBI Taxonomy" id="1459942"/>
    <lineage>
        <taxon>Bacteria</taxon>
        <taxon>Bacillati</taxon>
        <taxon>Actinomycetota</taxon>
        <taxon>Actinomycetes</taxon>
        <taxon>Kitasatosporales</taxon>
        <taxon>Streptomycetaceae</taxon>
        <taxon>Streptomyces</taxon>
    </lineage>
</organism>
<evidence type="ECO:0000256" key="1">
    <source>
        <dbReference type="SAM" id="MobiDB-lite"/>
    </source>
</evidence>
<reference evidence="3" key="1">
    <citation type="journal article" date="2019" name="Int. J. Syst. Evol. Microbiol.">
        <title>The Global Catalogue of Microorganisms (GCM) 10K type strain sequencing project: providing services to taxonomists for standard genome sequencing and annotation.</title>
        <authorList>
            <consortium name="The Broad Institute Genomics Platform"/>
            <consortium name="The Broad Institute Genome Sequencing Center for Infectious Disease"/>
            <person name="Wu L."/>
            <person name="Ma J."/>
        </authorList>
    </citation>
    <scope>NUCLEOTIDE SEQUENCE [LARGE SCALE GENOMIC DNA]</scope>
    <source>
        <strain evidence="3">CGMCC 4.7139</strain>
    </source>
</reference>
<accession>A0ABV9GFM2</accession>
<feature type="region of interest" description="Disordered" evidence="1">
    <location>
        <begin position="36"/>
        <end position="71"/>
    </location>
</feature>
<protein>
    <submittedName>
        <fullName evidence="2">Uncharacterized protein</fullName>
    </submittedName>
</protein>
<feature type="compositionally biased region" description="Basic residues" evidence="1">
    <location>
        <begin position="39"/>
        <end position="50"/>
    </location>
</feature>
<dbReference type="EMBL" id="JBHSFE010000029">
    <property type="protein sequence ID" value="MFC4611980.1"/>
    <property type="molecule type" value="Genomic_DNA"/>
</dbReference>
<dbReference type="RefSeq" id="WP_381201673.1">
    <property type="nucleotide sequence ID" value="NZ_JBHSFE010000029.1"/>
</dbReference>
<proteinExistence type="predicted"/>
<dbReference type="Proteomes" id="UP001595993">
    <property type="component" value="Unassembled WGS sequence"/>
</dbReference>
<gene>
    <name evidence="2" type="ORF">ACFO9E_30010</name>
</gene>
<feature type="compositionally biased region" description="Basic and acidic residues" evidence="1">
    <location>
        <begin position="61"/>
        <end position="71"/>
    </location>
</feature>
<name>A0ABV9GFM2_9ACTN</name>
<sequence>MAVILAMIAIGVFLIHQVNTQHEQRIATFRYGEAVQGLGRRRRPRRHRPATRPAGPPEAGTHPDRHDGGRG</sequence>
<evidence type="ECO:0000313" key="2">
    <source>
        <dbReference type="EMBL" id="MFC4611980.1"/>
    </source>
</evidence>
<comment type="caution">
    <text evidence="2">The sequence shown here is derived from an EMBL/GenBank/DDBJ whole genome shotgun (WGS) entry which is preliminary data.</text>
</comment>
<evidence type="ECO:0000313" key="3">
    <source>
        <dbReference type="Proteomes" id="UP001595993"/>
    </source>
</evidence>
<keyword evidence="3" id="KW-1185">Reference proteome</keyword>